<accession>A0A6J6VAX1</accession>
<evidence type="ECO:0000313" key="2">
    <source>
        <dbReference type="EMBL" id="CAB4769290.1"/>
    </source>
</evidence>
<name>A0A6J6VAX1_9ZZZZ</name>
<gene>
    <name evidence="2" type="ORF">UFOPK2938_00071</name>
</gene>
<dbReference type="SUPFAM" id="SSF52821">
    <property type="entry name" value="Rhodanese/Cell cycle control phosphatase"/>
    <property type="match status" value="1"/>
</dbReference>
<dbReference type="PROSITE" id="PS50206">
    <property type="entry name" value="RHODANESE_3"/>
    <property type="match status" value="1"/>
</dbReference>
<dbReference type="PANTHER" id="PTHR43031">
    <property type="entry name" value="FAD-DEPENDENT OXIDOREDUCTASE"/>
    <property type="match status" value="1"/>
</dbReference>
<sequence>MFGSSSVPSMSLADLSDELFLLDVREDDEWEAGHAPTAVHAAMSLQAGILDLLPADGTIAVICKAGSRSAKVTQFLVDQGREAINVEGGMMGWAAAGRPVVTNQGDEGFVL</sequence>
<evidence type="ECO:0000259" key="1">
    <source>
        <dbReference type="PROSITE" id="PS50206"/>
    </source>
</evidence>
<dbReference type="Gene3D" id="3.40.250.10">
    <property type="entry name" value="Rhodanese-like domain"/>
    <property type="match status" value="1"/>
</dbReference>
<organism evidence="2">
    <name type="scientific">freshwater metagenome</name>
    <dbReference type="NCBI Taxonomy" id="449393"/>
    <lineage>
        <taxon>unclassified sequences</taxon>
        <taxon>metagenomes</taxon>
        <taxon>ecological metagenomes</taxon>
    </lineage>
</organism>
<dbReference type="CDD" id="cd00158">
    <property type="entry name" value="RHOD"/>
    <property type="match status" value="1"/>
</dbReference>
<protein>
    <submittedName>
        <fullName evidence="2">Unannotated protein</fullName>
    </submittedName>
</protein>
<dbReference type="Pfam" id="PF00581">
    <property type="entry name" value="Rhodanese"/>
    <property type="match status" value="1"/>
</dbReference>
<dbReference type="PANTHER" id="PTHR43031:SF17">
    <property type="entry name" value="SULFURTRANSFERASE YTWF-RELATED"/>
    <property type="match status" value="1"/>
</dbReference>
<dbReference type="InterPro" id="IPR036873">
    <property type="entry name" value="Rhodanese-like_dom_sf"/>
</dbReference>
<proteinExistence type="predicted"/>
<feature type="domain" description="Rhodanese" evidence="1">
    <location>
        <begin position="15"/>
        <end position="102"/>
    </location>
</feature>
<reference evidence="2" key="1">
    <citation type="submission" date="2020-05" db="EMBL/GenBank/DDBJ databases">
        <authorList>
            <person name="Chiriac C."/>
            <person name="Salcher M."/>
            <person name="Ghai R."/>
            <person name="Kavagutti S V."/>
        </authorList>
    </citation>
    <scope>NUCLEOTIDE SEQUENCE</scope>
</reference>
<dbReference type="AlphaFoldDB" id="A0A6J6VAX1"/>
<dbReference type="SMART" id="SM00450">
    <property type="entry name" value="RHOD"/>
    <property type="match status" value="1"/>
</dbReference>
<dbReference type="EMBL" id="CAEZZX010000007">
    <property type="protein sequence ID" value="CAB4769290.1"/>
    <property type="molecule type" value="Genomic_DNA"/>
</dbReference>
<dbReference type="InterPro" id="IPR050229">
    <property type="entry name" value="GlpE_sulfurtransferase"/>
</dbReference>
<dbReference type="InterPro" id="IPR001763">
    <property type="entry name" value="Rhodanese-like_dom"/>
</dbReference>